<dbReference type="Pfam" id="PF00480">
    <property type="entry name" value="ROK"/>
    <property type="match status" value="1"/>
</dbReference>
<dbReference type="InterPro" id="IPR000600">
    <property type="entry name" value="ROK"/>
</dbReference>
<dbReference type="Gene3D" id="3.30.420.40">
    <property type="match status" value="2"/>
</dbReference>
<dbReference type="InterPro" id="IPR000835">
    <property type="entry name" value="HTH_MarR-typ"/>
</dbReference>
<sequence>MTDPRLPIEAGGAPRRVSPGTTLDDVRRQNLSQVLRFVHYRGPSSRAEITRATGLNRSTVGGLVAELGERGLVVESEALQTRRVGRPSAIVNPAETTFAITVNPEIDATEVGIVALGGRVLRTVRHRHERIPTFREFVNVVAAIIDGMRPGFAPESRIVGVGVAVPGLVRPDDASVSIAPHLGWRDAPVSALLSEATGLPVVAGNDANCGVLAESAFGAGRSVDSVVYLNGGASGIGGGISLFGSIVIGHNGQAGEFGHTLVDPAGIECHCGAIGCLETEVSRERLIAALGADSSDLDDLERALAAAWSDPASAGRREIARQIASLGVALRTIVNALNPRCVVFGGFLAAILRVVGADEIIRAIGATLPEGVRDLTLVPSTLGRDNLLIGAAELVFQRLLDDPTIVLPTEAETARRHGQRPGAPAVTPVG</sequence>
<gene>
    <name evidence="4" type="ORF">GCM10011600_14070</name>
</gene>
<proteinExistence type="inferred from homology"/>
<evidence type="ECO:0000256" key="2">
    <source>
        <dbReference type="SAM" id="MobiDB-lite"/>
    </source>
</evidence>
<dbReference type="InterPro" id="IPR036390">
    <property type="entry name" value="WH_DNA-bd_sf"/>
</dbReference>
<dbReference type="EMBL" id="BNAI01000002">
    <property type="protein sequence ID" value="GHF14323.1"/>
    <property type="molecule type" value="Genomic_DNA"/>
</dbReference>
<reference evidence="4" key="1">
    <citation type="journal article" date="2014" name="Int. J. Syst. Evol. Microbiol.">
        <title>Complete genome sequence of Corynebacterium casei LMG S-19264T (=DSM 44701T), isolated from a smear-ripened cheese.</title>
        <authorList>
            <consortium name="US DOE Joint Genome Institute (JGI-PGF)"/>
            <person name="Walter F."/>
            <person name="Albersmeier A."/>
            <person name="Kalinowski J."/>
            <person name="Ruckert C."/>
        </authorList>
    </citation>
    <scope>NUCLEOTIDE SEQUENCE</scope>
    <source>
        <strain evidence="4">CGMCC 1.16548</strain>
    </source>
</reference>
<evidence type="ECO:0000259" key="3">
    <source>
        <dbReference type="Pfam" id="PF12802"/>
    </source>
</evidence>
<dbReference type="InterPro" id="IPR043129">
    <property type="entry name" value="ATPase_NBD"/>
</dbReference>
<keyword evidence="5" id="KW-1185">Reference proteome</keyword>
<dbReference type="SUPFAM" id="SSF46785">
    <property type="entry name" value="Winged helix' DNA-binding domain"/>
    <property type="match status" value="1"/>
</dbReference>
<feature type="region of interest" description="Disordered" evidence="2">
    <location>
        <begin position="1"/>
        <end position="22"/>
    </location>
</feature>
<feature type="domain" description="HTH marR-type" evidence="3">
    <location>
        <begin position="33"/>
        <end position="77"/>
    </location>
</feature>
<dbReference type="GO" id="GO:0016301">
    <property type="term" value="F:kinase activity"/>
    <property type="evidence" value="ECO:0007669"/>
    <property type="project" value="UniProtKB-KW"/>
</dbReference>
<protein>
    <submittedName>
        <fullName evidence="4">Sugar kinase</fullName>
    </submittedName>
</protein>
<dbReference type="PANTHER" id="PTHR18964">
    <property type="entry name" value="ROK (REPRESSOR, ORF, KINASE) FAMILY"/>
    <property type="match status" value="1"/>
</dbReference>
<dbReference type="AlphaFoldDB" id="A0A8J3GQF1"/>
<organism evidence="4 5">
    <name type="scientific">Pseudolysinimonas yzui</name>
    <dbReference type="NCBI Taxonomy" id="2708254"/>
    <lineage>
        <taxon>Bacteria</taxon>
        <taxon>Bacillati</taxon>
        <taxon>Actinomycetota</taxon>
        <taxon>Actinomycetes</taxon>
        <taxon>Micrococcales</taxon>
        <taxon>Microbacteriaceae</taxon>
        <taxon>Pseudolysinimonas</taxon>
    </lineage>
</organism>
<evidence type="ECO:0000313" key="5">
    <source>
        <dbReference type="Proteomes" id="UP000617531"/>
    </source>
</evidence>
<evidence type="ECO:0000313" key="4">
    <source>
        <dbReference type="EMBL" id="GHF14323.1"/>
    </source>
</evidence>
<name>A0A8J3GQF1_9MICO</name>
<accession>A0A8J3GQF1</accession>
<dbReference type="SUPFAM" id="SSF53067">
    <property type="entry name" value="Actin-like ATPase domain"/>
    <property type="match status" value="1"/>
</dbReference>
<dbReference type="Gene3D" id="1.10.10.10">
    <property type="entry name" value="Winged helix-like DNA-binding domain superfamily/Winged helix DNA-binding domain"/>
    <property type="match status" value="1"/>
</dbReference>
<keyword evidence="4" id="KW-0808">Transferase</keyword>
<comment type="caution">
    <text evidence="4">The sequence shown here is derived from an EMBL/GenBank/DDBJ whole genome shotgun (WGS) entry which is preliminary data.</text>
</comment>
<dbReference type="RefSeq" id="WP_229841958.1">
    <property type="nucleotide sequence ID" value="NZ_BNAI01000002.1"/>
</dbReference>
<keyword evidence="4" id="KW-0418">Kinase</keyword>
<comment type="similarity">
    <text evidence="1">Belongs to the ROK (NagC/XylR) family.</text>
</comment>
<dbReference type="PANTHER" id="PTHR18964:SF149">
    <property type="entry name" value="BIFUNCTIONAL UDP-N-ACETYLGLUCOSAMINE 2-EPIMERASE_N-ACETYLMANNOSAMINE KINASE"/>
    <property type="match status" value="1"/>
</dbReference>
<dbReference type="InterPro" id="IPR036388">
    <property type="entry name" value="WH-like_DNA-bd_sf"/>
</dbReference>
<reference evidence="4" key="2">
    <citation type="submission" date="2020-09" db="EMBL/GenBank/DDBJ databases">
        <authorList>
            <person name="Sun Q."/>
            <person name="Zhou Y."/>
        </authorList>
    </citation>
    <scope>NUCLEOTIDE SEQUENCE</scope>
    <source>
        <strain evidence="4">CGMCC 1.16548</strain>
    </source>
</reference>
<dbReference type="Proteomes" id="UP000617531">
    <property type="component" value="Unassembled WGS sequence"/>
</dbReference>
<evidence type="ECO:0000256" key="1">
    <source>
        <dbReference type="ARBA" id="ARBA00006479"/>
    </source>
</evidence>
<dbReference type="Pfam" id="PF12802">
    <property type="entry name" value="MarR_2"/>
    <property type="match status" value="1"/>
</dbReference>